<protein>
    <recommendedName>
        <fullName evidence="2">ATP-dependent RNA helicase Ski2/MTR4 C-terminal domain-containing protein</fullName>
    </recommendedName>
</protein>
<dbReference type="Gene3D" id="1.10.3380.30">
    <property type="match status" value="1"/>
</dbReference>
<feature type="region of interest" description="Disordered" evidence="1">
    <location>
        <begin position="107"/>
        <end position="132"/>
    </location>
</feature>
<reference evidence="3" key="1">
    <citation type="journal article" date="2023" name="Plant J.">
        <title>The genome of the king protea, Protea cynaroides.</title>
        <authorList>
            <person name="Chang J."/>
            <person name="Duong T.A."/>
            <person name="Schoeman C."/>
            <person name="Ma X."/>
            <person name="Roodt D."/>
            <person name="Barker N."/>
            <person name="Li Z."/>
            <person name="Van de Peer Y."/>
            <person name="Mizrachi E."/>
        </authorList>
    </citation>
    <scope>NUCLEOTIDE SEQUENCE</scope>
    <source>
        <tissue evidence="3">Young leaves</tissue>
    </source>
</reference>
<dbReference type="SMART" id="SM01142">
    <property type="entry name" value="DSHCT"/>
    <property type="match status" value="1"/>
</dbReference>
<feature type="domain" description="ATP-dependent RNA helicase Ski2/MTR4 C-terminal" evidence="2">
    <location>
        <begin position="1"/>
        <end position="114"/>
    </location>
</feature>
<evidence type="ECO:0000259" key="2">
    <source>
        <dbReference type="SMART" id="SM01142"/>
    </source>
</evidence>
<dbReference type="AlphaFoldDB" id="A0A9Q0GMH7"/>
<dbReference type="Pfam" id="PF08148">
    <property type="entry name" value="DSHCT"/>
    <property type="match status" value="1"/>
</dbReference>
<evidence type="ECO:0000256" key="1">
    <source>
        <dbReference type="SAM" id="MobiDB-lite"/>
    </source>
</evidence>
<proteinExistence type="predicted"/>
<dbReference type="EMBL" id="JAMYWD010000012">
    <property type="protein sequence ID" value="KAJ4950054.1"/>
    <property type="molecule type" value="Genomic_DNA"/>
</dbReference>
<dbReference type="Proteomes" id="UP001141806">
    <property type="component" value="Unassembled WGS sequence"/>
</dbReference>
<accession>A0A9Q0GMH7</accession>
<organism evidence="3 4">
    <name type="scientific">Protea cynaroides</name>
    <dbReference type="NCBI Taxonomy" id="273540"/>
    <lineage>
        <taxon>Eukaryota</taxon>
        <taxon>Viridiplantae</taxon>
        <taxon>Streptophyta</taxon>
        <taxon>Embryophyta</taxon>
        <taxon>Tracheophyta</taxon>
        <taxon>Spermatophyta</taxon>
        <taxon>Magnoliopsida</taxon>
        <taxon>Proteales</taxon>
        <taxon>Proteaceae</taxon>
        <taxon>Protea</taxon>
    </lineage>
</organism>
<comment type="caution">
    <text evidence="3">The sequence shown here is derived from an EMBL/GenBank/DDBJ whole genome shotgun (WGS) entry which is preliminary data.</text>
</comment>
<dbReference type="OrthoDB" id="64767at2759"/>
<evidence type="ECO:0000313" key="3">
    <source>
        <dbReference type="EMBL" id="KAJ4950054.1"/>
    </source>
</evidence>
<gene>
    <name evidence="3" type="ORF">NE237_026886</name>
</gene>
<keyword evidence="4" id="KW-1185">Reference proteome</keyword>
<sequence length="193" mass="22216">MFNGTFNDLDHHQQFQASARRISEVQRECKLDVNVAEYLESTVRPYLIDVIYCWLKGATFAVDIEMTDIFEGSIIQLDRRLDEFLNQLCAAAHAVGEVDLENKFAAASEPSASGDQMQGYDRKFESGKKHQSLPNAHFCSELKDPETNMKREAKEGKQNISCQEHIFKGCLGKMQEEKKSRRQYRKVQIYRAI</sequence>
<name>A0A9Q0GMH7_9MAGN</name>
<evidence type="ECO:0000313" key="4">
    <source>
        <dbReference type="Proteomes" id="UP001141806"/>
    </source>
</evidence>
<dbReference type="InterPro" id="IPR012961">
    <property type="entry name" value="Ski2/MTR4_C"/>
</dbReference>